<keyword evidence="2" id="KW-1185">Reference proteome</keyword>
<accession>A0A2Z7AHI0</accession>
<dbReference type="Proteomes" id="UP000250235">
    <property type="component" value="Unassembled WGS sequence"/>
</dbReference>
<evidence type="ECO:0000313" key="2">
    <source>
        <dbReference type="Proteomes" id="UP000250235"/>
    </source>
</evidence>
<dbReference type="AlphaFoldDB" id="A0A2Z7AHI0"/>
<proteinExistence type="predicted"/>
<reference evidence="1 2" key="1">
    <citation type="journal article" date="2015" name="Proc. Natl. Acad. Sci. U.S.A.">
        <title>The resurrection genome of Boea hygrometrica: A blueprint for survival of dehydration.</title>
        <authorList>
            <person name="Xiao L."/>
            <person name="Yang G."/>
            <person name="Zhang L."/>
            <person name="Yang X."/>
            <person name="Zhao S."/>
            <person name="Ji Z."/>
            <person name="Zhou Q."/>
            <person name="Hu M."/>
            <person name="Wang Y."/>
            <person name="Chen M."/>
            <person name="Xu Y."/>
            <person name="Jin H."/>
            <person name="Xiao X."/>
            <person name="Hu G."/>
            <person name="Bao F."/>
            <person name="Hu Y."/>
            <person name="Wan P."/>
            <person name="Li L."/>
            <person name="Deng X."/>
            <person name="Kuang T."/>
            <person name="Xiang C."/>
            <person name="Zhu J.K."/>
            <person name="Oliver M.J."/>
            <person name="He Y."/>
        </authorList>
    </citation>
    <scope>NUCLEOTIDE SEQUENCE [LARGE SCALE GENOMIC DNA]</scope>
    <source>
        <strain evidence="2">cv. XS01</strain>
    </source>
</reference>
<organism evidence="1 2">
    <name type="scientific">Dorcoceras hygrometricum</name>
    <dbReference type="NCBI Taxonomy" id="472368"/>
    <lineage>
        <taxon>Eukaryota</taxon>
        <taxon>Viridiplantae</taxon>
        <taxon>Streptophyta</taxon>
        <taxon>Embryophyta</taxon>
        <taxon>Tracheophyta</taxon>
        <taxon>Spermatophyta</taxon>
        <taxon>Magnoliopsida</taxon>
        <taxon>eudicotyledons</taxon>
        <taxon>Gunneridae</taxon>
        <taxon>Pentapetalae</taxon>
        <taxon>asterids</taxon>
        <taxon>lamiids</taxon>
        <taxon>Lamiales</taxon>
        <taxon>Gesneriaceae</taxon>
        <taxon>Didymocarpoideae</taxon>
        <taxon>Trichosporeae</taxon>
        <taxon>Loxocarpinae</taxon>
        <taxon>Dorcoceras</taxon>
    </lineage>
</organism>
<gene>
    <name evidence="1" type="ORF">F511_44352</name>
</gene>
<name>A0A2Z7AHI0_9LAMI</name>
<evidence type="ECO:0000313" key="1">
    <source>
        <dbReference type="EMBL" id="KZV20798.1"/>
    </source>
</evidence>
<dbReference type="EMBL" id="KV015437">
    <property type="protein sequence ID" value="KZV20798.1"/>
    <property type="molecule type" value="Genomic_DNA"/>
</dbReference>
<sequence length="69" mass="7883">MLTQKLKRAGCRICSTGNAHAEAFGIIQLVVPGFLTSVNRKIKSQGFQRHQYRQKQRLEATEIGDRKLR</sequence>
<protein>
    <submittedName>
        <fullName evidence="1">Uncharacterized protein</fullName>
    </submittedName>
</protein>